<sequence>MINKDIRGRGPRRQILLRAAAALTLLLGAAAAALPAAAEEAAVSQSTVLAGPAGNAQAAGPLNADLAASAPEQTVALDETNFPDPAFLDCVRAFDLDGDGALSESERAAVTKLDVRGKGIRSLDGVGFFPALTQLNCIGNALTELPLDQTPNLTNLLCNENQLTGLDLSQVPRLEALHCHDNRLAALDPSAAPLLRELACGHNRFETLDVSRNGALQYLLYLGGPLKALTLGNNEALIDLWCSYTLVTQLDLSHAPNLELLGVERSDLTFLDLSANPRLTDVMAGDNQLLALRAGPAAPTAVLDGQRPVEVQLADGQTTFDLAQLGIPIDPAHISGVTGAQLEGSVLTGLSDGSLVTYRYTDGPFSFTASLQFRVSNAWVEPLTIDDWTYGEAAHPPHATAQYGQPVYEYSDSETGVFTSQPPTEAGTWYVRALVPPQDGHAGLVAVTEFHILKAIPPYTVPSGLTAVYGSALDQVDLGPGFAWNTPGQAVGNAGPQVFEARFVPADTENYETVENVQVPVQVLPKDASLLWVSPVTNAQDAAALTVRDGNTVLREGADYTVETRESGGRVTITLRFFGNYTGTVERGYDAGGQTAPPVRPTPGATASPAPGGGQTATPAPQRTPSPTPESGGDGQARPSPSPEATPSPVPSPSPMASPSPSPAPSLPVDQGGGQPPAAGLWLLFSFLEFLLLALLLITFAPRGPRPKDPGAPGDEWPGRAGTWT</sequence>
<feature type="transmembrane region" description="Helical" evidence="4">
    <location>
        <begin position="679"/>
        <end position="700"/>
    </location>
</feature>
<evidence type="ECO:0000313" key="6">
    <source>
        <dbReference type="EMBL" id="HIX05132.1"/>
    </source>
</evidence>
<dbReference type="GO" id="GO:0035591">
    <property type="term" value="F:signaling adaptor activity"/>
    <property type="evidence" value="ECO:0007669"/>
    <property type="project" value="TreeGrafter"/>
</dbReference>
<keyword evidence="5" id="KW-0732">Signal</keyword>
<feature type="region of interest" description="Disordered" evidence="3">
    <location>
        <begin position="704"/>
        <end position="725"/>
    </location>
</feature>
<evidence type="ECO:0000256" key="4">
    <source>
        <dbReference type="SAM" id="Phobius"/>
    </source>
</evidence>
<feature type="chain" id="PRO_5039434814" evidence="5">
    <location>
        <begin position="39"/>
        <end position="725"/>
    </location>
</feature>
<accession>A0A9D1V2W6</accession>
<gene>
    <name evidence="6" type="ORF">H9865_03335</name>
</gene>
<evidence type="ECO:0000313" key="7">
    <source>
        <dbReference type="Proteomes" id="UP000824193"/>
    </source>
</evidence>
<dbReference type="InterPro" id="IPR006311">
    <property type="entry name" value="TAT_signal"/>
</dbReference>
<organism evidence="6 7">
    <name type="scientific">Candidatus Allofournierella pullicola</name>
    <dbReference type="NCBI Taxonomy" id="2838596"/>
    <lineage>
        <taxon>Bacteria</taxon>
        <taxon>Bacillati</taxon>
        <taxon>Bacillota</taxon>
        <taxon>Clostridia</taxon>
        <taxon>Eubacteriales</taxon>
        <taxon>Oscillospiraceae</taxon>
        <taxon>Allofournierella</taxon>
    </lineage>
</organism>
<evidence type="ECO:0000256" key="3">
    <source>
        <dbReference type="SAM" id="MobiDB-lite"/>
    </source>
</evidence>
<feature type="compositionally biased region" description="Low complexity" evidence="3">
    <location>
        <begin position="602"/>
        <end position="621"/>
    </location>
</feature>
<name>A0A9D1V2W6_9FIRM</name>
<dbReference type="PANTHER" id="PTHR47566">
    <property type="match status" value="1"/>
</dbReference>
<dbReference type="PANTHER" id="PTHR47566:SF1">
    <property type="entry name" value="PROTEIN NUD1"/>
    <property type="match status" value="1"/>
</dbReference>
<proteinExistence type="predicted"/>
<keyword evidence="4" id="KW-0472">Membrane</keyword>
<feature type="signal peptide" evidence="5">
    <location>
        <begin position="1"/>
        <end position="38"/>
    </location>
</feature>
<keyword evidence="4" id="KW-0812">Transmembrane</keyword>
<evidence type="ECO:0000256" key="1">
    <source>
        <dbReference type="ARBA" id="ARBA00022614"/>
    </source>
</evidence>
<reference evidence="6" key="2">
    <citation type="submission" date="2021-04" db="EMBL/GenBank/DDBJ databases">
        <authorList>
            <person name="Gilroy R."/>
        </authorList>
    </citation>
    <scope>NUCLEOTIDE SEQUENCE</scope>
    <source>
        <strain evidence="6">2239</strain>
    </source>
</reference>
<evidence type="ECO:0000256" key="5">
    <source>
        <dbReference type="SAM" id="SignalP"/>
    </source>
</evidence>
<dbReference type="Gene3D" id="3.80.10.10">
    <property type="entry name" value="Ribonuclease Inhibitor"/>
    <property type="match status" value="1"/>
</dbReference>
<comment type="caution">
    <text evidence="6">The sequence shown here is derived from an EMBL/GenBank/DDBJ whole genome shotgun (WGS) entry which is preliminary data.</text>
</comment>
<dbReference type="InterPro" id="IPR052574">
    <property type="entry name" value="CDIRP"/>
</dbReference>
<dbReference type="AlphaFoldDB" id="A0A9D1V2W6"/>
<feature type="region of interest" description="Disordered" evidence="3">
    <location>
        <begin position="588"/>
        <end position="673"/>
    </location>
</feature>
<dbReference type="SUPFAM" id="SSF52058">
    <property type="entry name" value="L domain-like"/>
    <property type="match status" value="1"/>
</dbReference>
<dbReference type="Proteomes" id="UP000824193">
    <property type="component" value="Unassembled WGS sequence"/>
</dbReference>
<reference evidence="6" key="1">
    <citation type="journal article" date="2021" name="PeerJ">
        <title>Extensive microbial diversity within the chicken gut microbiome revealed by metagenomics and culture.</title>
        <authorList>
            <person name="Gilroy R."/>
            <person name="Ravi A."/>
            <person name="Getino M."/>
            <person name="Pursley I."/>
            <person name="Horton D.L."/>
            <person name="Alikhan N.F."/>
            <person name="Baker D."/>
            <person name="Gharbi K."/>
            <person name="Hall N."/>
            <person name="Watson M."/>
            <person name="Adriaenssens E.M."/>
            <person name="Foster-Nyarko E."/>
            <person name="Jarju S."/>
            <person name="Secka A."/>
            <person name="Antonio M."/>
            <person name="Oren A."/>
            <person name="Chaudhuri R.R."/>
            <person name="La Ragione R."/>
            <person name="Hildebrand F."/>
            <person name="Pallen M.J."/>
        </authorList>
    </citation>
    <scope>NUCLEOTIDE SEQUENCE</scope>
    <source>
        <strain evidence="6">2239</strain>
    </source>
</reference>
<dbReference type="InterPro" id="IPR032675">
    <property type="entry name" value="LRR_dom_sf"/>
</dbReference>
<dbReference type="EMBL" id="DXFW01000008">
    <property type="protein sequence ID" value="HIX05132.1"/>
    <property type="molecule type" value="Genomic_DNA"/>
</dbReference>
<keyword evidence="1" id="KW-0433">Leucine-rich repeat</keyword>
<keyword evidence="2" id="KW-0677">Repeat</keyword>
<keyword evidence="4" id="KW-1133">Transmembrane helix</keyword>
<evidence type="ECO:0000256" key="2">
    <source>
        <dbReference type="ARBA" id="ARBA00022737"/>
    </source>
</evidence>
<feature type="compositionally biased region" description="Pro residues" evidence="3">
    <location>
        <begin position="640"/>
        <end position="666"/>
    </location>
</feature>
<dbReference type="PROSITE" id="PS51318">
    <property type="entry name" value="TAT"/>
    <property type="match status" value="1"/>
</dbReference>
<protein>
    <submittedName>
        <fullName evidence="6">Uncharacterized protein</fullName>
    </submittedName>
</protein>